<feature type="transmembrane region" description="Helical" evidence="1">
    <location>
        <begin position="111"/>
        <end position="129"/>
    </location>
</feature>
<sequence length="136" mass="15739">MRGSDLNLAIYNSNFFIRKCIIVFSLLFNIVMIMLLYFNKRYDILKYGMTTINEIATISNIFLLSSPTIQKNGNIDELIDPGKALFNEGGASVLFDCLVLCMLVKMLIFYSYWWCTLYLLIFVSMFYKLDKSASID</sequence>
<name>A0A0F9W7G1_9MICR</name>
<evidence type="ECO:0000256" key="1">
    <source>
        <dbReference type="SAM" id="Phobius"/>
    </source>
</evidence>
<evidence type="ECO:0000313" key="3">
    <source>
        <dbReference type="Proteomes" id="UP000034350"/>
    </source>
</evidence>
<dbReference type="RefSeq" id="XP_024329483.1">
    <property type="nucleotide sequence ID" value="XM_024474855.1"/>
</dbReference>
<dbReference type="Pfam" id="PF05620">
    <property type="entry name" value="TMEM208_SND2"/>
    <property type="match status" value="1"/>
</dbReference>
<keyword evidence="1" id="KW-0472">Membrane</keyword>
<accession>A0A0F9W7G1</accession>
<keyword evidence="1" id="KW-1133">Transmembrane helix</keyword>
<dbReference type="VEuPathDB" id="MicrosporidiaDB:AAJ76_262000931"/>
<keyword evidence="3" id="KW-1185">Reference proteome</keyword>
<organism evidence="2 3">
    <name type="scientific">Vairimorpha ceranae</name>
    <dbReference type="NCBI Taxonomy" id="40302"/>
    <lineage>
        <taxon>Eukaryota</taxon>
        <taxon>Fungi</taxon>
        <taxon>Fungi incertae sedis</taxon>
        <taxon>Microsporidia</taxon>
        <taxon>Nosematidae</taxon>
        <taxon>Vairimorpha</taxon>
    </lineage>
</organism>
<reference evidence="2 3" key="1">
    <citation type="journal article" date="2015" name="Environ. Microbiol.">
        <title>Genome analyses suggest the presence of polyploidy and recent human-driven expansions in eight global populations of the honeybee pathogen Nosema ceranae.</title>
        <authorList>
            <person name="Pelin A."/>
            <person name="Selman M."/>
            <person name="Aris-Brosou S."/>
            <person name="Farinelli L."/>
            <person name="Corradi N."/>
        </authorList>
    </citation>
    <scope>NUCLEOTIDE SEQUENCE [LARGE SCALE GENOMIC DNA]</scope>
    <source>
        <strain evidence="2 3">PA08 1199</strain>
    </source>
</reference>
<dbReference type="GeneID" id="36319783"/>
<proteinExistence type="predicted"/>
<dbReference type="AlphaFoldDB" id="A0A0F9W7G1"/>
<dbReference type="EMBL" id="JPQZ01000261">
    <property type="protein sequence ID" value="KKO73741.1"/>
    <property type="molecule type" value="Genomic_DNA"/>
</dbReference>
<feature type="transmembrane region" description="Helical" evidence="1">
    <location>
        <begin position="20"/>
        <end position="38"/>
    </location>
</feature>
<dbReference type="VEuPathDB" id="MicrosporidiaDB:G9O61_00g020510"/>
<comment type="caution">
    <text evidence="2">The sequence shown here is derived from an EMBL/GenBank/DDBJ whole genome shotgun (WGS) entry which is preliminary data.</text>
</comment>
<dbReference type="VEuPathDB" id="MicrosporidiaDB:NCER_100857"/>
<keyword evidence="1" id="KW-0812">Transmembrane</keyword>
<dbReference type="InterPro" id="IPR008506">
    <property type="entry name" value="SND2/TMEM208"/>
</dbReference>
<evidence type="ECO:0000313" key="2">
    <source>
        <dbReference type="EMBL" id="KKO73741.1"/>
    </source>
</evidence>
<gene>
    <name evidence="2" type="ORF">AAJ76_262000931</name>
</gene>
<protein>
    <submittedName>
        <fullName evidence="2">Uncharacterized protein</fullName>
    </submittedName>
</protein>
<dbReference type="Proteomes" id="UP000034350">
    <property type="component" value="Unassembled WGS sequence"/>
</dbReference>